<keyword evidence="1" id="KW-0812">Transmembrane</keyword>
<dbReference type="RefSeq" id="WP_181489806.1">
    <property type="nucleotide sequence ID" value="NZ_CP095443.1"/>
</dbReference>
<reference evidence="2 3" key="1">
    <citation type="submission" date="2021-04" db="EMBL/GenBank/DDBJ databases">
        <title>Determining the burden of carbapenem-resistant Enterobacterales from a tertiary public heath setting in Bangladesh: a clinical, epidemiological, and molecular study.</title>
        <authorList>
            <person name="Farzana R."/>
            <person name="Walsh T.R."/>
        </authorList>
    </citation>
    <scope>NUCLEOTIDE SEQUENCE [LARGE SCALE GENOMIC DNA]</scope>
    <source>
        <strain evidence="3">dmpro_s316</strain>
    </source>
</reference>
<keyword evidence="1" id="KW-0472">Membrane</keyword>
<keyword evidence="1" id="KW-1133">Transmembrane helix</keyword>
<comment type="caution">
    <text evidence="2">The sequence shown here is derived from an EMBL/GenBank/DDBJ whole genome shotgun (WGS) entry which is preliminary data.</text>
</comment>
<dbReference type="AlphaFoldDB" id="A0ABD5L4C2"/>
<evidence type="ECO:0000313" key="2">
    <source>
        <dbReference type="EMBL" id="MER5076394.1"/>
    </source>
</evidence>
<dbReference type="GeneID" id="89490265"/>
<protein>
    <submittedName>
        <fullName evidence="2">Uncharacterized protein</fullName>
    </submittedName>
</protein>
<proteinExistence type="predicted"/>
<gene>
    <name evidence="2" type="ORF">KDV35_05870</name>
</gene>
<dbReference type="Proteomes" id="UP001495779">
    <property type="component" value="Unassembled WGS sequence"/>
</dbReference>
<evidence type="ECO:0000256" key="1">
    <source>
        <dbReference type="SAM" id="Phobius"/>
    </source>
</evidence>
<feature type="transmembrane region" description="Helical" evidence="1">
    <location>
        <begin position="41"/>
        <end position="67"/>
    </location>
</feature>
<name>A0ABD5L4C2_PROST</name>
<dbReference type="EMBL" id="JAGSRH010000006">
    <property type="protein sequence ID" value="MER5076394.1"/>
    <property type="molecule type" value="Genomic_DNA"/>
</dbReference>
<sequence length="161" mass="18113">MTNQQSVSNDVSFHAFNCYFMENMTAVFYNRVDKFCIFMQLLLGSAVMADFMNMKLIGLIIAIIAAYQFSCNPANIANSAKQQAVRYSEIIHDLPTSNDSEIQQKLKALEKKDSVILLSIRYGSFIQSSIATGNLNTANDKFKKLGLFKRFIIFIAGGIQR</sequence>
<organism evidence="2 3">
    <name type="scientific">Providencia stuartii</name>
    <dbReference type="NCBI Taxonomy" id="588"/>
    <lineage>
        <taxon>Bacteria</taxon>
        <taxon>Pseudomonadati</taxon>
        <taxon>Pseudomonadota</taxon>
        <taxon>Gammaproteobacteria</taxon>
        <taxon>Enterobacterales</taxon>
        <taxon>Morganellaceae</taxon>
        <taxon>Providencia</taxon>
    </lineage>
</organism>
<accession>A0ABD5L4C2</accession>
<evidence type="ECO:0000313" key="3">
    <source>
        <dbReference type="Proteomes" id="UP001495779"/>
    </source>
</evidence>